<dbReference type="PRINTS" id="PR00039">
    <property type="entry name" value="HTHLYSR"/>
</dbReference>
<evidence type="ECO:0000256" key="2">
    <source>
        <dbReference type="ARBA" id="ARBA00023015"/>
    </source>
</evidence>
<dbReference type="GO" id="GO:0005829">
    <property type="term" value="C:cytosol"/>
    <property type="evidence" value="ECO:0007669"/>
    <property type="project" value="TreeGrafter"/>
</dbReference>
<evidence type="ECO:0000256" key="4">
    <source>
        <dbReference type="ARBA" id="ARBA00023163"/>
    </source>
</evidence>
<dbReference type="PROSITE" id="PS50931">
    <property type="entry name" value="HTH_LYSR"/>
    <property type="match status" value="1"/>
</dbReference>
<keyword evidence="3" id="KW-0238">DNA-binding</keyword>
<evidence type="ECO:0000259" key="5">
    <source>
        <dbReference type="PROSITE" id="PS50931"/>
    </source>
</evidence>
<name>A0A5B8CLQ5_SPHSA</name>
<dbReference type="SUPFAM" id="SSF46785">
    <property type="entry name" value="Winged helix' DNA-binding domain"/>
    <property type="match status" value="1"/>
</dbReference>
<evidence type="ECO:0000256" key="3">
    <source>
        <dbReference type="ARBA" id="ARBA00023125"/>
    </source>
</evidence>
<dbReference type="InterPro" id="IPR005119">
    <property type="entry name" value="LysR_subst-bd"/>
</dbReference>
<dbReference type="Proteomes" id="UP000311469">
    <property type="component" value="Chromosome cSF2"/>
</dbReference>
<reference evidence="6 7" key="1">
    <citation type="submission" date="2019-06" db="EMBL/GenBank/DDBJ databases">
        <title>Genome organization and adaptive potential of archetypical organophosphate degarding Sphingobium fuliginis ATCC 27551.</title>
        <authorList>
            <person name="Sarwar A."/>
            <person name="Parthasarathy S."/>
            <person name="Singh C."/>
            <person name="Siddavattam D."/>
        </authorList>
    </citation>
    <scope>NUCLEOTIDE SEQUENCE [LARGE SCALE GENOMIC DNA]</scope>
    <source>
        <strain evidence="6 7">ATCC 27551</strain>
    </source>
</reference>
<gene>
    <name evidence="6" type="ORF">FIL70_20890</name>
</gene>
<organism evidence="6 7">
    <name type="scientific">Sphingobium fuliginis ATCC 27551</name>
    <dbReference type="NCBI Taxonomy" id="1208342"/>
    <lineage>
        <taxon>Bacteria</taxon>
        <taxon>Pseudomonadati</taxon>
        <taxon>Pseudomonadota</taxon>
        <taxon>Alphaproteobacteria</taxon>
        <taxon>Sphingomonadales</taxon>
        <taxon>Sphingomonadaceae</taxon>
        <taxon>Sphingobium</taxon>
    </lineage>
</organism>
<keyword evidence="4" id="KW-0804">Transcription</keyword>
<dbReference type="InterPro" id="IPR000847">
    <property type="entry name" value="LysR_HTH_N"/>
</dbReference>
<keyword evidence="2" id="KW-0805">Transcription regulation</keyword>
<dbReference type="Gene3D" id="1.10.10.10">
    <property type="entry name" value="Winged helix-like DNA-binding domain superfamily/Winged helix DNA-binding domain"/>
    <property type="match status" value="1"/>
</dbReference>
<dbReference type="AlphaFoldDB" id="A0A5B8CLQ5"/>
<dbReference type="GO" id="GO:0003677">
    <property type="term" value="F:DNA binding"/>
    <property type="evidence" value="ECO:0007669"/>
    <property type="project" value="UniProtKB-KW"/>
</dbReference>
<evidence type="ECO:0000313" key="7">
    <source>
        <dbReference type="Proteomes" id="UP000311469"/>
    </source>
</evidence>
<dbReference type="EMBL" id="CP041017">
    <property type="protein sequence ID" value="QDC39650.1"/>
    <property type="molecule type" value="Genomic_DNA"/>
</dbReference>
<dbReference type="InterPro" id="IPR036388">
    <property type="entry name" value="WH-like_DNA-bd_sf"/>
</dbReference>
<sequence>MVDIRQLVYFVGVIDNGGFTAASRALNVAQSALSHNLQSLEYEFGKALVVRHSRGIKPTDAGLRLLDHARGILAAVDTARSDVRGFHEEPVRTIRLGLPRSLCALLDDRFVSDWSARHPKIHLQVSEQASSVAVRQLADSLLDMAVTASPVEASTMVSEGLLQEHLCAVVPAELGPSFEPIRLAELAELGLILYTLPYVGRRLVESAARYNSIDLSVVHEINSVDLSLKLVEAGAGATVQPYLSLVHYNGPALIRPIVAPNIVRRLSLVTPRFAQPHAENEEFRAYFREALNAELSRLQSRGLLELE</sequence>
<dbReference type="Gene3D" id="3.40.190.290">
    <property type="match status" value="1"/>
</dbReference>
<dbReference type="FunFam" id="1.10.10.10:FF:000001">
    <property type="entry name" value="LysR family transcriptional regulator"/>
    <property type="match status" value="1"/>
</dbReference>
<feature type="domain" description="HTH lysR-type" evidence="5">
    <location>
        <begin position="2"/>
        <end position="59"/>
    </location>
</feature>
<proteinExistence type="inferred from homology"/>
<evidence type="ECO:0000256" key="1">
    <source>
        <dbReference type="ARBA" id="ARBA00009437"/>
    </source>
</evidence>
<dbReference type="RefSeq" id="WP_140043237.1">
    <property type="nucleotide sequence ID" value="NZ_CP041017.1"/>
</dbReference>
<dbReference type="GO" id="GO:0003700">
    <property type="term" value="F:DNA-binding transcription factor activity"/>
    <property type="evidence" value="ECO:0007669"/>
    <property type="project" value="InterPro"/>
</dbReference>
<dbReference type="KEGG" id="sufl:FIL70_20890"/>
<accession>A0A5B8CLQ5</accession>
<evidence type="ECO:0000313" key="6">
    <source>
        <dbReference type="EMBL" id="QDC39650.1"/>
    </source>
</evidence>
<protein>
    <submittedName>
        <fullName evidence="6">LysR family transcriptional regulator</fullName>
    </submittedName>
</protein>
<dbReference type="InterPro" id="IPR050950">
    <property type="entry name" value="HTH-type_LysR_regulators"/>
</dbReference>
<dbReference type="PANTHER" id="PTHR30419">
    <property type="entry name" value="HTH-TYPE TRANSCRIPTIONAL REGULATOR YBHD"/>
    <property type="match status" value="1"/>
</dbReference>
<dbReference type="Pfam" id="PF00126">
    <property type="entry name" value="HTH_1"/>
    <property type="match status" value="1"/>
</dbReference>
<dbReference type="SUPFAM" id="SSF53850">
    <property type="entry name" value="Periplasmic binding protein-like II"/>
    <property type="match status" value="1"/>
</dbReference>
<dbReference type="Pfam" id="PF03466">
    <property type="entry name" value="LysR_substrate"/>
    <property type="match status" value="1"/>
</dbReference>
<comment type="similarity">
    <text evidence="1">Belongs to the LysR transcriptional regulatory family.</text>
</comment>
<dbReference type="InterPro" id="IPR036390">
    <property type="entry name" value="WH_DNA-bd_sf"/>
</dbReference>